<dbReference type="EMBL" id="CAAJVP010000002">
    <property type="protein sequence ID" value="VHX96759.1"/>
    <property type="molecule type" value="Genomic_DNA"/>
</dbReference>
<dbReference type="EMBL" id="LK932394">
    <property type="protein sequence ID" value="CDS86398.1"/>
    <property type="molecule type" value="Genomic_DNA"/>
</dbReference>
<evidence type="ECO:0000313" key="2">
    <source>
        <dbReference type="EMBL" id="CDS86852.1"/>
    </source>
</evidence>
<evidence type="ECO:0000313" key="4">
    <source>
        <dbReference type="EMBL" id="SJR84219.1"/>
    </source>
</evidence>
<dbReference type="EMBL" id="LK933005">
    <property type="protein sequence ID" value="CDT21000.1"/>
    <property type="molecule type" value="Genomic_DNA"/>
</dbReference>
<evidence type="ECO:0000313" key="9">
    <source>
        <dbReference type="Proteomes" id="UP000411588"/>
    </source>
</evidence>
<sequence length="44" mass="5093">MNISRKAMKIIELAQKIANKRGISVEEAWSEAVTEYKNKYEHIA</sequence>
<organism evidence="2">
    <name type="scientific">Clostridioides difficile</name>
    <name type="common">Peptoclostridium difficile</name>
    <dbReference type="NCBI Taxonomy" id="1496"/>
    <lineage>
        <taxon>Bacteria</taxon>
        <taxon>Bacillati</taxon>
        <taxon>Bacillota</taxon>
        <taxon>Clostridia</taxon>
        <taxon>Peptostreptococcales</taxon>
        <taxon>Peptostreptococcaceae</taxon>
        <taxon>Clostridioides</taxon>
    </lineage>
</organism>
<dbReference type="PATRIC" id="fig|1496.854.peg.3137"/>
<dbReference type="GeneID" id="76379600"/>
<dbReference type="Proteomes" id="UP000189137">
    <property type="component" value="Unassembled WGS sequence"/>
</dbReference>
<dbReference type="AlphaFoldDB" id="A0A069A832"/>
<dbReference type="Proteomes" id="UP000372533">
    <property type="component" value="Unassembled WGS sequence"/>
</dbReference>
<evidence type="ECO:0000313" key="8">
    <source>
        <dbReference type="Proteomes" id="UP000372533"/>
    </source>
</evidence>
<name>A0A069A832_CLODI</name>
<accession>A0A069A832</accession>
<proteinExistence type="predicted"/>
<dbReference type="Proteomes" id="UP000411588">
    <property type="component" value="Unassembled WGS sequence"/>
</dbReference>
<evidence type="ECO:0000313" key="5">
    <source>
        <dbReference type="EMBL" id="VFD32685.1"/>
    </source>
</evidence>
<reference evidence="6 8" key="2">
    <citation type="submission" date="2019-04" db="EMBL/GenBank/DDBJ databases">
        <authorList>
            <consortium name="Pathogen Informatics"/>
        </authorList>
    </citation>
    <scope>NUCLEOTIDE SEQUENCE [LARGE SCALE GENOMIC DNA]</scope>
    <source>
        <strain evidence="5">Clo34</strain>
        <strain evidence="9">clo34</strain>
        <strain evidence="6">Tl291</strain>
        <strain evidence="8">tl291</strain>
        <strain evidence="4 7">VRECD0157</strain>
    </source>
</reference>
<evidence type="ECO:0000313" key="6">
    <source>
        <dbReference type="EMBL" id="VHX96759.1"/>
    </source>
</evidence>
<evidence type="ECO:0000313" key="7">
    <source>
        <dbReference type="Proteomes" id="UP000189137"/>
    </source>
</evidence>
<evidence type="ECO:0000313" key="3">
    <source>
        <dbReference type="EMBL" id="CDT21000.1"/>
    </source>
</evidence>
<evidence type="ECO:0000313" key="1">
    <source>
        <dbReference type="EMBL" id="CDS86398.1"/>
    </source>
</evidence>
<protein>
    <submittedName>
        <fullName evidence="2">Uncharacterized protein</fullName>
    </submittedName>
</protein>
<dbReference type="EMBL" id="CAADAN010000007">
    <property type="protein sequence ID" value="VFD32685.1"/>
    <property type="molecule type" value="Genomic_DNA"/>
</dbReference>
<dbReference type="KEGG" id="pdf:CD630DERM_14281"/>
<dbReference type="EMBL" id="FUPS01000001">
    <property type="protein sequence ID" value="SJR84219.1"/>
    <property type="molecule type" value="Genomic_DNA"/>
</dbReference>
<dbReference type="EMBL" id="LK932511">
    <property type="protein sequence ID" value="CDS86852.1"/>
    <property type="molecule type" value="Genomic_DNA"/>
</dbReference>
<dbReference type="RefSeq" id="WP_003429381.1">
    <property type="nucleotide sequence ID" value="NZ_AP025558.1"/>
</dbReference>
<reference evidence="2" key="1">
    <citation type="submission" date="2014-07" db="EMBL/GenBank/DDBJ databases">
        <authorList>
            <person name="Monot Marc"/>
        </authorList>
    </citation>
    <scope>NUCLEOTIDE SEQUENCE</scope>
    <source>
        <strain evidence="3">7032989</strain>
        <strain evidence="1">7032994</strain>
    </source>
</reference>
<gene>
    <name evidence="3" type="ORF">BN1095_340180</name>
    <name evidence="2" type="ORF">BN1096_580004</name>
    <name evidence="1" type="ORF">BN1097_560003</name>
    <name evidence="6" type="ORF">SAMEA1402366_00722</name>
    <name evidence="5" type="ORF">SAMEA1402399_02168</name>
    <name evidence="4" type="ORF">SAMEA3375112_00336</name>
</gene>